<proteinExistence type="inferred from homology"/>
<evidence type="ECO:0000259" key="4">
    <source>
        <dbReference type="Pfam" id="PF21761"/>
    </source>
</evidence>
<dbReference type="Gene3D" id="1.10.1040.10">
    <property type="entry name" value="N-(1-d-carboxylethyl)-l-norvaline Dehydrogenase, domain 2"/>
    <property type="match status" value="1"/>
</dbReference>
<sequence length="293" mass="30819">MVFTQVTVMGLGPMGRSLAGALLKKGHSVTLWNRSPGKSDELISLGGVLAPTVAEAASASSLIVICVLNYDAVRSIVEQSGDTLRGKTLVNLTGGTPSAAREMAKWASQAGIDYLDGSIIVPAIGEPSGVILYSGSESAYKSYHSTLMNLVGTSTFLSTDPGRASAFDIALLDIFWTAMSGYIHALALADAEQIPVTSLVPYARDIVGMIPDIMSEFANQFDSGHYPGQESNLHSTAAVMQNIITASRESGIDVSIMSEVKALVDKAVELGYGAQDFSRLAEIIRQGSRVKGA</sequence>
<evidence type="ECO:0000313" key="6">
    <source>
        <dbReference type="Proteomes" id="UP000706926"/>
    </source>
</evidence>
<evidence type="ECO:0000313" key="5">
    <source>
        <dbReference type="EMBL" id="MBP1894206.1"/>
    </source>
</evidence>
<keyword evidence="6" id="KW-1185">Reference proteome</keyword>
<name>A0ABS4FD86_9BACL</name>
<dbReference type="PANTHER" id="PTHR43580:SF2">
    <property type="entry name" value="CYTOKINE-LIKE NUCLEAR FACTOR N-PAC"/>
    <property type="match status" value="1"/>
</dbReference>
<protein>
    <submittedName>
        <fullName evidence="5">3-hydroxyisobutyrate dehydrogenase-like beta-hydroxyacid dehydrogenase</fullName>
    </submittedName>
</protein>
<organism evidence="5 6">
    <name type="scientific">Paenibacillus lactis</name>
    <dbReference type="NCBI Taxonomy" id="228574"/>
    <lineage>
        <taxon>Bacteria</taxon>
        <taxon>Bacillati</taxon>
        <taxon>Bacillota</taxon>
        <taxon>Bacilli</taxon>
        <taxon>Bacillales</taxon>
        <taxon>Paenibacillaceae</taxon>
        <taxon>Paenibacillus</taxon>
    </lineage>
</organism>
<dbReference type="EMBL" id="JAGGKI010000008">
    <property type="protein sequence ID" value="MBP1894206.1"/>
    <property type="molecule type" value="Genomic_DNA"/>
</dbReference>
<dbReference type="InterPro" id="IPR013328">
    <property type="entry name" value="6PGD_dom2"/>
</dbReference>
<keyword evidence="2" id="KW-0560">Oxidoreductase</keyword>
<dbReference type="InterPro" id="IPR048666">
    <property type="entry name" value="RedAm-like_C"/>
</dbReference>
<comment type="caution">
    <text evidence="5">The sequence shown here is derived from an EMBL/GenBank/DDBJ whole genome shotgun (WGS) entry which is preliminary data.</text>
</comment>
<dbReference type="Pfam" id="PF03446">
    <property type="entry name" value="NAD_binding_2"/>
    <property type="match status" value="1"/>
</dbReference>
<feature type="domain" description="NADPH-dependent reductive aminase-like C-terminal" evidence="4">
    <location>
        <begin position="160"/>
        <end position="286"/>
    </location>
</feature>
<dbReference type="InterPro" id="IPR015815">
    <property type="entry name" value="HIBADH-related"/>
</dbReference>
<dbReference type="PANTHER" id="PTHR43580">
    <property type="entry name" value="OXIDOREDUCTASE GLYR1-RELATED"/>
    <property type="match status" value="1"/>
</dbReference>
<dbReference type="InterPro" id="IPR006115">
    <property type="entry name" value="6PGDH_NADP-bd"/>
</dbReference>
<dbReference type="Proteomes" id="UP000706926">
    <property type="component" value="Unassembled WGS sequence"/>
</dbReference>
<gene>
    <name evidence="5" type="ORF">J2Z18_003309</name>
</gene>
<dbReference type="InterPro" id="IPR051265">
    <property type="entry name" value="HIBADH-related_NP60_sf"/>
</dbReference>
<dbReference type="SUPFAM" id="SSF51735">
    <property type="entry name" value="NAD(P)-binding Rossmann-fold domains"/>
    <property type="match status" value="1"/>
</dbReference>
<evidence type="ECO:0000259" key="3">
    <source>
        <dbReference type="Pfam" id="PF03446"/>
    </source>
</evidence>
<comment type="similarity">
    <text evidence="1">Belongs to the HIBADH-related family.</text>
</comment>
<dbReference type="PIRSF" id="PIRSF000103">
    <property type="entry name" value="HIBADH"/>
    <property type="match status" value="1"/>
</dbReference>
<dbReference type="Pfam" id="PF21761">
    <property type="entry name" value="RedAm-like_C"/>
    <property type="match status" value="1"/>
</dbReference>
<evidence type="ECO:0000256" key="2">
    <source>
        <dbReference type="ARBA" id="ARBA00023002"/>
    </source>
</evidence>
<accession>A0ABS4FD86</accession>
<evidence type="ECO:0000256" key="1">
    <source>
        <dbReference type="ARBA" id="ARBA00009080"/>
    </source>
</evidence>
<dbReference type="GeneID" id="95405256"/>
<dbReference type="Gene3D" id="3.40.50.720">
    <property type="entry name" value="NAD(P)-binding Rossmann-like Domain"/>
    <property type="match status" value="1"/>
</dbReference>
<feature type="domain" description="6-phosphogluconate dehydrogenase NADP-binding" evidence="3">
    <location>
        <begin position="5"/>
        <end position="149"/>
    </location>
</feature>
<dbReference type="InterPro" id="IPR036291">
    <property type="entry name" value="NAD(P)-bd_dom_sf"/>
</dbReference>
<dbReference type="RefSeq" id="WP_210095013.1">
    <property type="nucleotide sequence ID" value="NZ_CP139098.1"/>
</dbReference>
<reference evidence="5 6" key="1">
    <citation type="submission" date="2021-03" db="EMBL/GenBank/DDBJ databases">
        <title>Genomic Encyclopedia of Type Strains, Phase IV (KMG-IV): sequencing the most valuable type-strain genomes for metagenomic binning, comparative biology and taxonomic classification.</title>
        <authorList>
            <person name="Goeker M."/>
        </authorList>
    </citation>
    <scope>NUCLEOTIDE SEQUENCE [LARGE SCALE GENOMIC DNA]</scope>
    <source>
        <strain evidence="5 6">DSM 15596</strain>
    </source>
</reference>